<evidence type="ECO:0000313" key="7">
    <source>
        <dbReference type="Proteomes" id="UP000017837"/>
    </source>
</evidence>
<evidence type="ECO:0000259" key="5">
    <source>
        <dbReference type="SMART" id="SM00984"/>
    </source>
</evidence>
<dbReference type="GO" id="GO:0016628">
    <property type="term" value="F:oxidoreductase activity, acting on the CH-CH group of donors, NAD or NADP as acceptor"/>
    <property type="evidence" value="ECO:0007669"/>
    <property type="project" value="InterPro"/>
</dbReference>
<name>V4PB91_9CAUL</name>
<dbReference type="EMBL" id="AWGB01000018">
    <property type="protein sequence ID" value="ESQ91127.1"/>
    <property type="molecule type" value="Genomic_DNA"/>
</dbReference>
<keyword evidence="7" id="KW-1185">Reference proteome</keyword>
<evidence type="ECO:0000256" key="4">
    <source>
        <dbReference type="PIRNR" id="PIRNR000124"/>
    </source>
</evidence>
<dbReference type="eggNOG" id="COG0677">
    <property type="taxonomic scope" value="Bacteria"/>
</dbReference>
<gene>
    <name evidence="6" type="ORF">ABENE_10745</name>
</gene>
<dbReference type="Gene3D" id="3.40.50.720">
    <property type="entry name" value="NAD(P)-binding Rossmann-like Domain"/>
    <property type="match status" value="2"/>
</dbReference>
<dbReference type="InterPro" id="IPR008927">
    <property type="entry name" value="6-PGluconate_DH-like_C_sf"/>
</dbReference>
<dbReference type="InterPro" id="IPR036291">
    <property type="entry name" value="NAD(P)-bd_dom_sf"/>
</dbReference>
<dbReference type="SUPFAM" id="SSF48179">
    <property type="entry name" value="6-phosphogluconate dehydrogenase C-terminal domain-like"/>
    <property type="match status" value="1"/>
</dbReference>
<dbReference type="Proteomes" id="UP000017837">
    <property type="component" value="Unassembled WGS sequence"/>
</dbReference>
<dbReference type="PANTHER" id="PTHR43491:SF2">
    <property type="entry name" value="UDP-N-ACETYL-D-MANNOSAMINE DEHYDROGENASE"/>
    <property type="match status" value="1"/>
</dbReference>
<dbReference type="InterPro" id="IPR028359">
    <property type="entry name" value="UDP_ManNAc/GlcNAc_DH"/>
</dbReference>
<dbReference type="SUPFAM" id="SSF52413">
    <property type="entry name" value="UDP-glucose/GDP-mannose dehydrogenase C-terminal domain"/>
    <property type="match status" value="1"/>
</dbReference>
<protein>
    <recommendedName>
        <fullName evidence="5">UDP-glucose/GDP-mannose dehydrogenase C-terminal domain-containing protein</fullName>
    </recommendedName>
</protein>
<evidence type="ECO:0000256" key="2">
    <source>
        <dbReference type="ARBA" id="ARBA00023002"/>
    </source>
</evidence>
<evidence type="ECO:0000313" key="6">
    <source>
        <dbReference type="EMBL" id="ESQ91127.1"/>
    </source>
</evidence>
<keyword evidence="2" id="KW-0560">Oxidoreductase</keyword>
<dbReference type="GO" id="GO:0016616">
    <property type="term" value="F:oxidoreductase activity, acting on the CH-OH group of donors, NAD or NADP as acceptor"/>
    <property type="evidence" value="ECO:0007669"/>
    <property type="project" value="InterPro"/>
</dbReference>
<dbReference type="NCBIfam" id="TIGR03026">
    <property type="entry name" value="NDP-sugDHase"/>
    <property type="match status" value="1"/>
</dbReference>
<organism evidence="6 7">
    <name type="scientific">Asticcacaulis benevestitus DSM 16100 = ATCC BAA-896</name>
    <dbReference type="NCBI Taxonomy" id="1121022"/>
    <lineage>
        <taxon>Bacteria</taxon>
        <taxon>Pseudomonadati</taxon>
        <taxon>Pseudomonadota</taxon>
        <taxon>Alphaproteobacteria</taxon>
        <taxon>Caulobacterales</taxon>
        <taxon>Caulobacteraceae</taxon>
        <taxon>Asticcacaulis</taxon>
    </lineage>
</organism>
<dbReference type="InterPro" id="IPR001732">
    <property type="entry name" value="UDP-Glc/GDP-Man_DH_N"/>
</dbReference>
<dbReference type="RefSeq" id="WP_018082623.1">
    <property type="nucleotide sequence ID" value="NZ_AQWM01000016.1"/>
</dbReference>
<dbReference type="GO" id="GO:0000271">
    <property type="term" value="P:polysaccharide biosynthetic process"/>
    <property type="evidence" value="ECO:0007669"/>
    <property type="project" value="InterPro"/>
</dbReference>
<keyword evidence="3" id="KW-0520">NAD</keyword>
<dbReference type="Pfam" id="PF03721">
    <property type="entry name" value="UDPG_MGDP_dh_N"/>
    <property type="match status" value="1"/>
</dbReference>
<comment type="similarity">
    <text evidence="1 4">Belongs to the UDP-glucose/GDP-mannose dehydrogenase family.</text>
</comment>
<dbReference type="InterPro" id="IPR014026">
    <property type="entry name" value="UDP-Glc/GDP-Man_DH_dimer"/>
</dbReference>
<comment type="caution">
    <text evidence="6">The sequence shown here is derived from an EMBL/GenBank/DDBJ whole genome shotgun (WGS) entry which is preliminary data.</text>
</comment>
<dbReference type="SUPFAM" id="SSF51735">
    <property type="entry name" value="NAD(P)-binding Rossmann-fold domains"/>
    <property type="match status" value="1"/>
</dbReference>
<dbReference type="GO" id="GO:0051287">
    <property type="term" value="F:NAD binding"/>
    <property type="evidence" value="ECO:0007669"/>
    <property type="project" value="InterPro"/>
</dbReference>
<evidence type="ECO:0000256" key="1">
    <source>
        <dbReference type="ARBA" id="ARBA00006601"/>
    </source>
</evidence>
<sequence>MRVANTYPDRHVCVIGLGYVGLTLAVALAEVGFQVHGVELNPKTVEVIQSGRAPFKETGLDLRLAAQVSAGNLTASLDWPAPGTSNVYIVTVGTPLGAGEKITNLTSIRHVAERLSENLRPNNLILLRSTVRVGVSRDIVKAALDTSGLPYDLAFCPERTLEGKALHELRTLPQIIGGLTPASTMRASQFFNFLTPTTIRVRDLETAEMIKLINNTQRDLMFAFANEVAEMCDAIGVSALEVIEAGNMGYPRASMPIPGPVGGPCLEKDPYILAEGVTARGGEVRMPLLGREVNEALPSRTAKIVFDELLERGPSEKIQKGVIMGVAFKGRPETSDLRGTLAIPLIKELKTVFPDVKLVAYDPSVPDSDVESLGVEVSSSASEAFEGASFVIYQNNNVIFQSLDLSALSQSLAPGAIIYDMWNQYDSEMLHLRDDTVYFGLGTRILASISGTAGLADTKS</sequence>
<dbReference type="OrthoDB" id="9803238at2"/>
<dbReference type="PIRSF" id="PIRSF500136">
    <property type="entry name" value="UDP_ManNAc_DH"/>
    <property type="match status" value="1"/>
</dbReference>
<dbReference type="Pfam" id="PF03720">
    <property type="entry name" value="UDPG_MGDP_dh_C"/>
    <property type="match status" value="1"/>
</dbReference>
<dbReference type="PIRSF" id="PIRSF000124">
    <property type="entry name" value="UDPglc_GDPman_dh"/>
    <property type="match status" value="1"/>
</dbReference>
<dbReference type="InterPro" id="IPR036220">
    <property type="entry name" value="UDP-Glc/GDP-Man_DH_C_sf"/>
</dbReference>
<dbReference type="PANTHER" id="PTHR43491">
    <property type="entry name" value="UDP-N-ACETYL-D-MANNOSAMINE DEHYDROGENASE"/>
    <property type="match status" value="1"/>
</dbReference>
<accession>V4PB91</accession>
<dbReference type="STRING" id="1121022.GCA_000376105_02958"/>
<dbReference type="Pfam" id="PF00984">
    <property type="entry name" value="UDPG_MGDP_dh"/>
    <property type="match status" value="1"/>
</dbReference>
<dbReference type="InterPro" id="IPR014027">
    <property type="entry name" value="UDP-Glc/GDP-Man_DH_C"/>
</dbReference>
<evidence type="ECO:0000256" key="3">
    <source>
        <dbReference type="ARBA" id="ARBA00023027"/>
    </source>
</evidence>
<dbReference type="AlphaFoldDB" id="V4PB91"/>
<reference evidence="6 7" key="1">
    <citation type="journal article" date="2014" name="Nature">
        <title>Sequential evolution of bacterial morphology by co-option of a developmental regulator.</title>
        <authorList>
            <person name="Jiang C."/>
            <person name="Brown P.J."/>
            <person name="Ducret A."/>
            <person name="Brun Y.V."/>
        </authorList>
    </citation>
    <scope>NUCLEOTIDE SEQUENCE [LARGE SCALE GENOMIC DNA]</scope>
    <source>
        <strain evidence="6 7">DSM 16100</strain>
    </source>
</reference>
<dbReference type="InterPro" id="IPR017476">
    <property type="entry name" value="UDP-Glc/GDP-Man"/>
</dbReference>
<dbReference type="PATRIC" id="fig|1121022.4.peg.2173"/>
<dbReference type="SMART" id="SM00984">
    <property type="entry name" value="UDPG_MGDP_dh_C"/>
    <property type="match status" value="1"/>
</dbReference>
<feature type="domain" description="UDP-glucose/GDP-mannose dehydrogenase C-terminal" evidence="5">
    <location>
        <begin position="322"/>
        <end position="427"/>
    </location>
</feature>
<proteinExistence type="inferred from homology"/>